<keyword evidence="5" id="KW-0808">Transferase</keyword>
<dbReference type="Pfam" id="PF00563">
    <property type="entry name" value="EAL"/>
    <property type="match status" value="1"/>
</dbReference>
<evidence type="ECO:0000259" key="4">
    <source>
        <dbReference type="PROSITE" id="PS50887"/>
    </source>
</evidence>
<dbReference type="PROSITE" id="PS50887">
    <property type="entry name" value="GGDEF"/>
    <property type="match status" value="1"/>
</dbReference>
<keyword evidence="1" id="KW-1133">Transmembrane helix</keyword>
<keyword evidence="6" id="KW-1185">Reference proteome</keyword>
<dbReference type="Pfam" id="PF13188">
    <property type="entry name" value="PAS_8"/>
    <property type="match status" value="1"/>
</dbReference>
<dbReference type="SUPFAM" id="SSF55785">
    <property type="entry name" value="PYP-like sensor domain (PAS domain)"/>
    <property type="match status" value="1"/>
</dbReference>
<accession>A0ABU8E3X0</accession>
<feature type="transmembrane region" description="Helical" evidence="1">
    <location>
        <begin position="160"/>
        <end position="179"/>
    </location>
</feature>
<dbReference type="CDD" id="cd01949">
    <property type="entry name" value="GGDEF"/>
    <property type="match status" value="1"/>
</dbReference>
<protein>
    <submittedName>
        <fullName evidence="5">Diguanylate cyclase</fullName>
        <ecNumber evidence="5">2.7.7.65</ecNumber>
    </submittedName>
</protein>
<feature type="transmembrane region" description="Helical" evidence="1">
    <location>
        <begin position="285"/>
        <end position="302"/>
    </location>
</feature>
<feature type="transmembrane region" description="Helical" evidence="1">
    <location>
        <begin position="127"/>
        <end position="148"/>
    </location>
</feature>
<dbReference type="EC" id="2.7.7.65" evidence="5"/>
<dbReference type="InterPro" id="IPR035965">
    <property type="entry name" value="PAS-like_dom_sf"/>
</dbReference>
<feature type="domain" description="PAS" evidence="2">
    <location>
        <begin position="321"/>
        <end position="392"/>
    </location>
</feature>
<dbReference type="InterPro" id="IPR029787">
    <property type="entry name" value="Nucleotide_cyclase"/>
</dbReference>
<evidence type="ECO:0000313" key="6">
    <source>
        <dbReference type="Proteomes" id="UP001373496"/>
    </source>
</evidence>
<dbReference type="EMBL" id="JBAPLV010000006">
    <property type="protein sequence ID" value="MEI4278321.1"/>
    <property type="molecule type" value="Genomic_DNA"/>
</dbReference>
<evidence type="ECO:0000256" key="1">
    <source>
        <dbReference type="SAM" id="Phobius"/>
    </source>
</evidence>
<dbReference type="InterPro" id="IPR000014">
    <property type="entry name" value="PAS"/>
</dbReference>
<proteinExistence type="predicted"/>
<dbReference type="PROSITE" id="PS50112">
    <property type="entry name" value="PAS"/>
    <property type="match status" value="1"/>
</dbReference>
<dbReference type="Pfam" id="PF00990">
    <property type="entry name" value="GGDEF"/>
    <property type="match status" value="1"/>
</dbReference>
<comment type="caution">
    <text evidence="5">The sequence shown here is derived from an EMBL/GenBank/DDBJ whole genome shotgun (WGS) entry which is preliminary data.</text>
</comment>
<dbReference type="SMART" id="SM00267">
    <property type="entry name" value="GGDEF"/>
    <property type="match status" value="1"/>
</dbReference>
<reference evidence="5 6" key="1">
    <citation type="submission" date="2024-03" db="EMBL/GenBank/DDBJ databases">
        <title>Draft genome sequence of Klenkia terrae.</title>
        <authorList>
            <person name="Duangmal K."/>
            <person name="Chantavorakit T."/>
        </authorList>
    </citation>
    <scope>NUCLEOTIDE SEQUENCE [LARGE SCALE GENOMIC DNA]</scope>
    <source>
        <strain evidence="5 6">JCM 17786</strain>
    </source>
</reference>
<dbReference type="Proteomes" id="UP001373496">
    <property type="component" value="Unassembled WGS sequence"/>
</dbReference>
<keyword evidence="5" id="KW-0548">Nucleotidyltransferase</keyword>
<gene>
    <name evidence="5" type="ORF">UXQ13_07570</name>
</gene>
<dbReference type="PROSITE" id="PS50883">
    <property type="entry name" value="EAL"/>
    <property type="match status" value="1"/>
</dbReference>
<dbReference type="Gene3D" id="3.30.70.270">
    <property type="match status" value="1"/>
</dbReference>
<dbReference type="SMART" id="SM00052">
    <property type="entry name" value="EAL"/>
    <property type="match status" value="1"/>
</dbReference>
<dbReference type="InterPro" id="IPR001633">
    <property type="entry name" value="EAL_dom"/>
</dbReference>
<feature type="transmembrane region" description="Helical" evidence="1">
    <location>
        <begin position="258"/>
        <end position="279"/>
    </location>
</feature>
<dbReference type="SUPFAM" id="SSF141868">
    <property type="entry name" value="EAL domain-like"/>
    <property type="match status" value="1"/>
</dbReference>
<keyword evidence="1" id="KW-0812">Transmembrane</keyword>
<dbReference type="PANTHER" id="PTHR44757">
    <property type="entry name" value="DIGUANYLATE CYCLASE DGCP"/>
    <property type="match status" value="1"/>
</dbReference>
<dbReference type="Gene3D" id="3.30.450.20">
    <property type="entry name" value="PAS domain"/>
    <property type="match status" value="1"/>
</dbReference>
<dbReference type="InterPro" id="IPR052155">
    <property type="entry name" value="Biofilm_reg_signaling"/>
</dbReference>
<feature type="transmembrane region" description="Helical" evidence="1">
    <location>
        <begin position="64"/>
        <end position="82"/>
    </location>
</feature>
<dbReference type="CDD" id="cd01948">
    <property type="entry name" value="EAL"/>
    <property type="match status" value="1"/>
</dbReference>
<dbReference type="RefSeq" id="WP_336392111.1">
    <property type="nucleotide sequence ID" value="NZ_JBAPLV010000006.1"/>
</dbReference>
<dbReference type="SUPFAM" id="SSF55073">
    <property type="entry name" value="Nucleotide cyclase"/>
    <property type="match status" value="1"/>
</dbReference>
<evidence type="ECO:0000313" key="5">
    <source>
        <dbReference type="EMBL" id="MEI4278321.1"/>
    </source>
</evidence>
<evidence type="ECO:0000259" key="3">
    <source>
        <dbReference type="PROSITE" id="PS50883"/>
    </source>
</evidence>
<feature type="transmembrane region" description="Helical" evidence="1">
    <location>
        <begin position="34"/>
        <end position="52"/>
    </location>
</feature>
<feature type="transmembrane region" description="Helical" evidence="1">
    <location>
        <begin position="88"/>
        <end position="115"/>
    </location>
</feature>
<dbReference type="GO" id="GO:0052621">
    <property type="term" value="F:diguanylate cyclase activity"/>
    <property type="evidence" value="ECO:0007669"/>
    <property type="project" value="UniProtKB-EC"/>
</dbReference>
<dbReference type="InterPro" id="IPR043128">
    <property type="entry name" value="Rev_trsase/Diguanyl_cyclase"/>
</dbReference>
<feature type="domain" description="GGDEF" evidence="4">
    <location>
        <begin position="463"/>
        <end position="592"/>
    </location>
</feature>
<dbReference type="InterPro" id="IPR035919">
    <property type="entry name" value="EAL_sf"/>
</dbReference>
<feature type="domain" description="EAL" evidence="3">
    <location>
        <begin position="596"/>
        <end position="845"/>
    </location>
</feature>
<dbReference type="NCBIfam" id="TIGR00254">
    <property type="entry name" value="GGDEF"/>
    <property type="match status" value="1"/>
</dbReference>
<dbReference type="SMART" id="SM00091">
    <property type="entry name" value="PAS"/>
    <property type="match status" value="1"/>
</dbReference>
<evidence type="ECO:0000259" key="2">
    <source>
        <dbReference type="PROSITE" id="PS50112"/>
    </source>
</evidence>
<feature type="transmembrane region" description="Helical" evidence="1">
    <location>
        <begin position="191"/>
        <end position="210"/>
    </location>
</feature>
<feature type="transmembrane region" description="Helical" evidence="1">
    <location>
        <begin position="216"/>
        <end position="237"/>
    </location>
</feature>
<name>A0ABU8E3X0_9ACTN</name>
<dbReference type="Gene3D" id="3.20.20.450">
    <property type="entry name" value="EAL domain"/>
    <property type="match status" value="1"/>
</dbReference>
<keyword evidence="1" id="KW-0472">Membrane</keyword>
<dbReference type="PANTHER" id="PTHR44757:SF2">
    <property type="entry name" value="BIOFILM ARCHITECTURE MAINTENANCE PROTEIN MBAA"/>
    <property type="match status" value="1"/>
</dbReference>
<dbReference type="InterPro" id="IPR000160">
    <property type="entry name" value="GGDEF_dom"/>
</dbReference>
<organism evidence="5 6">
    <name type="scientific">Klenkia terrae</name>
    <dbReference type="NCBI Taxonomy" id="1052259"/>
    <lineage>
        <taxon>Bacteria</taxon>
        <taxon>Bacillati</taxon>
        <taxon>Actinomycetota</taxon>
        <taxon>Actinomycetes</taxon>
        <taxon>Geodermatophilales</taxon>
        <taxon>Geodermatophilaceae</taxon>
        <taxon>Klenkia</taxon>
    </lineage>
</organism>
<sequence length="853" mass="88968">MSRGLRTSAVAVLLGLLALVPALALTPPAGTGLQPDNLLIGILAGIGAVRGFRATRGMTGLLALTWRLMAGAGALFSLASLITGSGLAGAFGVAGVGDLLLLVVLCIPPVVCALLANQVRTAGWLTLLVDGATVVLALSVAADVFVLSAPDQVGRVDPLVVGYTGYAVLAVGLAGALCTATTRELQRSSTAVVASALLVAAAVAMLAVGIDRPGLLWQALGDVACVLCFEAGVLAVLSSPRHLSSPDDVVARSPRVNPAGMSITVLATFGLPAALLVALARGQALTPWSIGAVSAVVLLLLVRSTLRIRTSTRLVADLVRNEEDLRDLVEGSSDGVVVVDDDLRLRFASPAARTLLGLPAGTGDPDRRLPDLVLAEDRDRIAEQLDDGTAGTLHLRIPGTDRPTELEVTHHEHRGEGRRVLHLRDVTVRLRRERELERMAYTDHLTRLPNRALLFQELARPAGERCLLVLDLDGFKAVNDVAGHEAGDQLLVEVARRLRTVVRDQDVVCRLGGDEFAVVVDGTPAEAREAAQRVVDIMALPHRTAGFTFAIGASVGVAEVQAGGGQLAFREADTALRAAKQAGKGCVRVWADGTGSSPSGDSVAAALAAGHIELRYSVAGGEGQPQRALHGEPFWRHASGDLLPAAELWAAAGRQGQDGALQTWVFAESTRTAADLPGVSLLALDLPAGHVRADQLLDDVRSALAATGFPAERVSLAVTEEAILTAGAELVPVLHELRALGVRICLDDFGMGQTLYAHLARLPLTSVRIDVAALGGGGDTAHALKVVRSIVLSAQTFGLAVVAHGVSPGPLLDDVLACGVHMVRTREDLRHVTAERVREELATGAEAVRILAR</sequence>